<sequence length="39" mass="4279">MGADFDVELVEMDDERDHAHLLINSSQSGYQQANSLKGG</sequence>
<dbReference type="EMBL" id="MK510953">
    <property type="protein sequence ID" value="QCB66032.1"/>
    <property type="molecule type" value="Genomic_DNA"/>
</dbReference>
<proteinExistence type="predicted"/>
<protein>
    <submittedName>
        <fullName evidence="1">Uncharacterized protein</fullName>
    </submittedName>
</protein>
<dbReference type="AlphaFoldDB" id="A0A4D6FZ42"/>
<reference evidence="1" key="1">
    <citation type="submission" date="2019-02" db="EMBL/GenBank/DDBJ databases">
        <title>Complete sequencing of an IncF-type plasmid harboring a novel type IV secretion system and transposon Tn91 Carrying blaNDM-1 in clinical isolates of Raoultella ornithinolytica.</title>
        <authorList>
            <person name="Jin Z."/>
            <person name="Yu C."/>
            <person name="Wei X."/>
            <person name="Wang Z."/>
            <person name="Wu L."/>
            <person name="Guo H."/>
        </authorList>
    </citation>
    <scope>NUCLEOTIDE SEQUENCE</scope>
    <source>
        <strain evidence="1">B1645-1</strain>
        <plasmid evidence="1">pCYNDM01</plasmid>
    </source>
</reference>
<keyword evidence="1" id="KW-0614">Plasmid</keyword>
<accession>A0A4D6FZ42</accession>
<geneLocation type="plasmid" evidence="1">
    <name>pCYNDM01</name>
</geneLocation>
<organism evidence="1">
    <name type="scientific">Raoultella ornithinolytica</name>
    <name type="common">Klebsiella ornithinolytica</name>
    <dbReference type="NCBI Taxonomy" id="54291"/>
    <lineage>
        <taxon>Bacteria</taxon>
        <taxon>Pseudomonadati</taxon>
        <taxon>Pseudomonadota</taxon>
        <taxon>Gammaproteobacteria</taxon>
        <taxon>Enterobacterales</taxon>
        <taxon>Enterobacteriaceae</taxon>
        <taxon>Klebsiella/Raoultella group</taxon>
        <taxon>Raoultella</taxon>
    </lineage>
</organism>
<name>A0A4D6FZ42_RAOOR</name>
<evidence type="ECO:0000313" key="1">
    <source>
        <dbReference type="EMBL" id="QCB66032.1"/>
    </source>
</evidence>